<reference evidence="11" key="2">
    <citation type="submission" date="2025-08" db="UniProtKB">
        <authorList>
            <consortium name="Ensembl"/>
        </authorList>
    </citation>
    <scope>IDENTIFICATION</scope>
    <source>
        <strain evidence="11">Thorbecke</strain>
    </source>
</reference>
<dbReference type="PANTHER" id="PTHR11332">
    <property type="entry name" value="SECRETOGLOBIN FAMILY 1D"/>
    <property type="match status" value="1"/>
</dbReference>
<name>G1T9Y9_RABIT</name>
<dbReference type="InterPro" id="IPR000329">
    <property type="entry name" value="Uteroglobin"/>
</dbReference>
<keyword evidence="3" id="KW-0964">Secreted</keyword>
<organism evidence="11 12">
    <name type="scientific">Oryctolagus cuniculus</name>
    <name type="common">Rabbit</name>
    <dbReference type="NCBI Taxonomy" id="9986"/>
    <lineage>
        <taxon>Eukaryota</taxon>
        <taxon>Metazoa</taxon>
        <taxon>Chordata</taxon>
        <taxon>Craniata</taxon>
        <taxon>Vertebrata</taxon>
        <taxon>Euteleostomi</taxon>
        <taxon>Mammalia</taxon>
        <taxon>Eutheria</taxon>
        <taxon>Euarchontoglires</taxon>
        <taxon>Glires</taxon>
        <taxon>Lagomorpha</taxon>
        <taxon>Leporidae</taxon>
        <taxon>Oryctolagus</taxon>
    </lineage>
</organism>
<comment type="subcellular location">
    <subcellularLocation>
        <location evidence="1">Secreted</location>
    </subcellularLocation>
</comment>
<dbReference type="GO" id="GO:0019834">
    <property type="term" value="F:phospholipase A2 inhibitor activity"/>
    <property type="evidence" value="ECO:0007669"/>
    <property type="project" value="UniProtKB-KW"/>
</dbReference>
<dbReference type="PaxDb" id="9986-ENSOCUP00000013465"/>
<keyword evidence="5" id="KW-0593">Phospholipase A2 inhibitor</keyword>
<evidence type="ECO:0000256" key="10">
    <source>
        <dbReference type="SAM" id="SignalP"/>
    </source>
</evidence>
<evidence type="ECO:0000256" key="2">
    <source>
        <dbReference type="ARBA" id="ARBA00020696"/>
    </source>
</evidence>
<evidence type="ECO:0000256" key="3">
    <source>
        <dbReference type="ARBA" id="ARBA00022525"/>
    </source>
</evidence>
<feature type="chain" id="PRO_5003423135" description="Uteroglobin" evidence="10">
    <location>
        <begin position="22"/>
        <end position="96"/>
    </location>
</feature>
<feature type="signal peptide" evidence="10">
    <location>
        <begin position="1"/>
        <end position="21"/>
    </location>
</feature>
<comment type="subunit">
    <text evidence="9">Antiparallel homodimer; disulfide-linked. Interaction with LMBR1L is controversial.</text>
</comment>
<dbReference type="HOGENOM" id="CLU_166234_0_0_1"/>
<dbReference type="STRING" id="9986.ENSOCUP00000013465"/>
<gene>
    <name evidence="11" type="primary">SCGB1D1</name>
</gene>
<protein>
    <recommendedName>
        <fullName evidence="2">Uteroglobin</fullName>
    </recommendedName>
    <alternativeName>
        <fullName evidence="7">Secretoglobin family 1A member 1</fullName>
    </alternativeName>
</protein>
<evidence type="ECO:0000256" key="5">
    <source>
        <dbReference type="ARBA" id="ARBA00023005"/>
    </source>
</evidence>
<dbReference type="Bgee" id="ENSOCUG00000015682">
    <property type="expression patterns" value="Expressed in skeletal muscle tissue and 8 other cell types or tissues"/>
</dbReference>
<sequence>MRLSVSLLLITLALCCYEANSSVCPAFATELTGFLLASDVLFRLQIEKFNAPAEAVEAKMNVKRCVDELSLGKLLLIDKYWGHVLAKCSAYDEANI</sequence>
<dbReference type="InterPro" id="IPR016126">
    <property type="entry name" value="Secretoglobin"/>
</dbReference>
<dbReference type="CDD" id="cd00633">
    <property type="entry name" value="Secretoglobin"/>
    <property type="match status" value="1"/>
</dbReference>
<dbReference type="Proteomes" id="UP000001811">
    <property type="component" value="Unplaced"/>
</dbReference>
<evidence type="ECO:0000256" key="1">
    <source>
        <dbReference type="ARBA" id="ARBA00004613"/>
    </source>
</evidence>
<evidence type="ECO:0000256" key="7">
    <source>
        <dbReference type="ARBA" id="ARBA00031712"/>
    </source>
</evidence>
<evidence type="ECO:0000313" key="12">
    <source>
        <dbReference type="Proteomes" id="UP000001811"/>
    </source>
</evidence>
<keyword evidence="6" id="KW-1015">Disulfide bond</keyword>
<dbReference type="PANTHER" id="PTHR11332:SF6">
    <property type="entry name" value="SECRETOGLOBIN FAMILY 1D MEMBER 4"/>
    <property type="match status" value="1"/>
</dbReference>
<evidence type="ECO:0000256" key="4">
    <source>
        <dbReference type="ARBA" id="ARBA00022729"/>
    </source>
</evidence>
<evidence type="ECO:0000256" key="8">
    <source>
        <dbReference type="ARBA" id="ARBA00038364"/>
    </source>
</evidence>
<dbReference type="PROSITE" id="PS51311">
    <property type="entry name" value="SCGB"/>
    <property type="match status" value="1"/>
</dbReference>
<dbReference type="AlphaFoldDB" id="G1T9Y9"/>
<dbReference type="GeneTree" id="ENSGT00530000063866"/>
<dbReference type="GO" id="GO:0005615">
    <property type="term" value="C:extracellular space"/>
    <property type="evidence" value="ECO:0007669"/>
    <property type="project" value="TreeGrafter"/>
</dbReference>
<dbReference type="eggNOG" id="ENOG502SXZG">
    <property type="taxonomic scope" value="Eukaryota"/>
</dbReference>
<keyword evidence="12" id="KW-1185">Reference proteome</keyword>
<evidence type="ECO:0000256" key="6">
    <source>
        <dbReference type="ARBA" id="ARBA00023157"/>
    </source>
</evidence>
<proteinExistence type="inferred from homology"/>
<dbReference type="GO" id="GO:0007165">
    <property type="term" value="P:signal transduction"/>
    <property type="evidence" value="ECO:0007669"/>
    <property type="project" value="InterPro"/>
</dbReference>
<comment type="similarity">
    <text evidence="8">Belongs to the secretoglobin family. Lipophilin subfamily.</text>
</comment>
<reference evidence="11" key="3">
    <citation type="submission" date="2025-09" db="UniProtKB">
        <authorList>
            <consortium name="Ensembl"/>
        </authorList>
    </citation>
    <scope>IDENTIFICATION</scope>
    <source>
        <strain evidence="11">Thorbecke</strain>
    </source>
</reference>
<dbReference type="Pfam" id="PF01099">
    <property type="entry name" value="Uteroglobin"/>
    <property type="match status" value="1"/>
</dbReference>
<evidence type="ECO:0000313" key="11">
    <source>
        <dbReference type="Ensembl" id="ENSOCUP00000013465.2"/>
    </source>
</evidence>
<evidence type="ECO:0000256" key="9">
    <source>
        <dbReference type="ARBA" id="ARBA00047071"/>
    </source>
</evidence>
<dbReference type="OMA" id="KRCTDQM"/>
<dbReference type="Ensembl" id="ENSOCUT00000015677.3">
    <property type="protein sequence ID" value="ENSOCUP00000013465.2"/>
    <property type="gene ID" value="ENSOCUG00000015682.3"/>
</dbReference>
<accession>G1T9Y9</accession>
<dbReference type="InParanoid" id="G1T9Y9"/>
<keyword evidence="4 10" id="KW-0732">Signal</keyword>
<reference evidence="11 12" key="1">
    <citation type="journal article" date="2011" name="Nature">
        <title>A high-resolution map of human evolutionary constraint using 29 mammals.</title>
        <authorList>
            <person name="Lindblad-Toh K."/>
            <person name="Garber M."/>
            <person name="Zuk O."/>
            <person name="Lin M.F."/>
            <person name="Parker B.J."/>
            <person name="Washietl S."/>
            <person name="Kheradpour P."/>
            <person name="Ernst J."/>
            <person name="Jordan G."/>
            <person name="Mauceli E."/>
            <person name="Ward L.D."/>
            <person name="Lowe C.B."/>
            <person name="Holloway A.K."/>
            <person name="Clamp M."/>
            <person name="Gnerre S."/>
            <person name="Alfoldi J."/>
            <person name="Beal K."/>
            <person name="Chang J."/>
            <person name="Clawson H."/>
            <person name="Cuff J."/>
            <person name="Di Palma F."/>
            <person name="Fitzgerald S."/>
            <person name="Flicek P."/>
            <person name="Guttman M."/>
            <person name="Hubisz M.J."/>
            <person name="Jaffe D.B."/>
            <person name="Jungreis I."/>
            <person name="Kent W.J."/>
            <person name="Kostka D."/>
            <person name="Lara M."/>
            <person name="Martins A.L."/>
            <person name="Massingham T."/>
            <person name="Moltke I."/>
            <person name="Raney B.J."/>
            <person name="Rasmussen M.D."/>
            <person name="Robinson J."/>
            <person name="Stark A."/>
            <person name="Vilella A.J."/>
            <person name="Wen J."/>
            <person name="Xie X."/>
            <person name="Zody M.C."/>
            <person name="Baldwin J."/>
            <person name="Bloom T."/>
            <person name="Chin C.W."/>
            <person name="Heiman D."/>
            <person name="Nicol R."/>
            <person name="Nusbaum C."/>
            <person name="Young S."/>
            <person name="Wilkinson J."/>
            <person name="Worley K.C."/>
            <person name="Kovar C.L."/>
            <person name="Muzny D.M."/>
            <person name="Gibbs R.A."/>
            <person name="Cree A."/>
            <person name="Dihn H.H."/>
            <person name="Fowler G."/>
            <person name="Jhangiani S."/>
            <person name="Joshi V."/>
            <person name="Lee S."/>
            <person name="Lewis L.R."/>
            <person name="Nazareth L.V."/>
            <person name="Okwuonu G."/>
            <person name="Santibanez J."/>
            <person name="Warren W.C."/>
            <person name="Mardis E.R."/>
            <person name="Weinstock G.M."/>
            <person name="Wilson R.K."/>
            <person name="Delehaunty K."/>
            <person name="Dooling D."/>
            <person name="Fronik C."/>
            <person name="Fulton L."/>
            <person name="Fulton B."/>
            <person name="Graves T."/>
            <person name="Minx P."/>
            <person name="Sodergren E."/>
            <person name="Birney E."/>
            <person name="Margulies E.H."/>
            <person name="Herrero J."/>
            <person name="Green E.D."/>
            <person name="Haussler D."/>
            <person name="Siepel A."/>
            <person name="Goldman N."/>
            <person name="Pollard K.S."/>
            <person name="Pedersen J.S."/>
            <person name="Lander E.S."/>
            <person name="Kellis M."/>
        </authorList>
    </citation>
    <scope>NUCLEOTIDE SEQUENCE [LARGE SCALE GENOMIC DNA]</scope>
    <source>
        <strain evidence="12">Thorbecke</strain>
    </source>
</reference>
<dbReference type="SUPFAM" id="SSF48201">
    <property type="entry name" value="Uteroglobin-like"/>
    <property type="match status" value="1"/>
</dbReference>
<dbReference type="InterPro" id="IPR035960">
    <property type="entry name" value="Secretoglobin_sf"/>
</dbReference>
<dbReference type="PRINTS" id="PR00486">
    <property type="entry name" value="UTEROGLOBIN"/>
</dbReference>